<evidence type="ECO:0000313" key="3">
    <source>
        <dbReference type="Proteomes" id="UP000199297"/>
    </source>
</evidence>
<feature type="transmembrane region" description="Helical" evidence="1">
    <location>
        <begin position="90"/>
        <end position="117"/>
    </location>
</feature>
<evidence type="ECO:0000256" key="1">
    <source>
        <dbReference type="SAM" id="Phobius"/>
    </source>
</evidence>
<keyword evidence="1" id="KW-0472">Membrane</keyword>
<gene>
    <name evidence="2" type="ORF">SAMN05216262_101104</name>
</gene>
<dbReference type="RefSeq" id="WP_085283065.1">
    <property type="nucleotide sequence ID" value="NZ_FOBI01000001.1"/>
</dbReference>
<evidence type="ECO:0000313" key="2">
    <source>
        <dbReference type="EMBL" id="SEK33684.1"/>
    </source>
</evidence>
<feature type="transmembrane region" description="Helical" evidence="1">
    <location>
        <begin position="123"/>
        <end position="141"/>
    </location>
</feature>
<feature type="transmembrane region" description="Helical" evidence="1">
    <location>
        <begin position="43"/>
        <end position="65"/>
    </location>
</feature>
<dbReference type="OrthoDB" id="7630939at2"/>
<name>A0A1H7G6H9_9GAMM</name>
<keyword evidence="1" id="KW-0812">Transmembrane</keyword>
<protein>
    <submittedName>
        <fullName evidence="2">Uncharacterized protein</fullName>
    </submittedName>
</protein>
<dbReference type="EMBL" id="FOBI01000001">
    <property type="protein sequence ID" value="SEK33684.1"/>
    <property type="molecule type" value="Genomic_DNA"/>
</dbReference>
<feature type="transmembrane region" description="Helical" evidence="1">
    <location>
        <begin position="7"/>
        <end position="23"/>
    </location>
</feature>
<organism evidence="2 3">
    <name type="scientific">Colwellia chukchiensis</name>
    <dbReference type="NCBI Taxonomy" id="641665"/>
    <lineage>
        <taxon>Bacteria</taxon>
        <taxon>Pseudomonadati</taxon>
        <taxon>Pseudomonadota</taxon>
        <taxon>Gammaproteobacteria</taxon>
        <taxon>Alteromonadales</taxon>
        <taxon>Colwelliaceae</taxon>
        <taxon>Colwellia</taxon>
    </lineage>
</organism>
<sequence length="152" mass="17551">MSYKERSIWVSLAITLYIWFNYFSELYWSSQQQSLSPERMQSALLTVVIWTIALEILHHLVIAMIDHKNANYDQDERDQKIALLGCKNGYYILSATTIIAVLHLLFPIMSQGLVLALNLPTEYIIINIIIVGALIAEITKFSTQVFYYRRGC</sequence>
<dbReference type="AlphaFoldDB" id="A0A1H7G6H9"/>
<keyword evidence="3" id="KW-1185">Reference proteome</keyword>
<dbReference type="Proteomes" id="UP000199297">
    <property type="component" value="Unassembled WGS sequence"/>
</dbReference>
<accession>A0A1H7G6H9</accession>
<keyword evidence="1" id="KW-1133">Transmembrane helix</keyword>
<proteinExistence type="predicted"/>
<reference evidence="3" key="1">
    <citation type="submission" date="2016-10" db="EMBL/GenBank/DDBJ databases">
        <authorList>
            <person name="Varghese N."/>
            <person name="Submissions S."/>
        </authorList>
    </citation>
    <scope>NUCLEOTIDE SEQUENCE [LARGE SCALE GENOMIC DNA]</scope>
    <source>
        <strain evidence="3">CGMCC 1.9127</strain>
    </source>
</reference>